<organism evidence="2 3">
    <name type="scientific">Horticoccus luteus</name>
    <dbReference type="NCBI Taxonomy" id="2862869"/>
    <lineage>
        <taxon>Bacteria</taxon>
        <taxon>Pseudomonadati</taxon>
        <taxon>Verrucomicrobiota</taxon>
        <taxon>Opitutia</taxon>
        <taxon>Opitutales</taxon>
        <taxon>Opitutaceae</taxon>
        <taxon>Horticoccus</taxon>
    </lineage>
</organism>
<sequence>MSLISDALKKTEQLRLEQAGVLAPGIRGPARTRRAVQAGTFGQPSSKLLYCNVALLFVALILMAVVLHRSNGAGSRVEASADSAVATDPAIAAPATTTAVAPREAAGTAAVAPTAESPDATAPGMVEPFYDLTGVTVMGQATLVGLIRRSDGRSFWVNVGETLGGVTVVSYDAAAERATLRVDGRQEIAAMRNASP</sequence>
<dbReference type="Proteomes" id="UP000825051">
    <property type="component" value="Chromosome"/>
</dbReference>
<dbReference type="KEGG" id="ole:K0B96_00265"/>
<dbReference type="RefSeq" id="WP_220162474.1">
    <property type="nucleotide sequence ID" value="NZ_CP080507.1"/>
</dbReference>
<keyword evidence="1" id="KW-1133">Transmembrane helix</keyword>
<protein>
    <submittedName>
        <fullName evidence="2">Uncharacterized protein</fullName>
    </submittedName>
</protein>
<dbReference type="EMBL" id="CP080507">
    <property type="protein sequence ID" value="QYM79084.1"/>
    <property type="molecule type" value="Genomic_DNA"/>
</dbReference>
<evidence type="ECO:0000256" key="1">
    <source>
        <dbReference type="SAM" id="Phobius"/>
    </source>
</evidence>
<feature type="transmembrane region" description="Helical" evidence="1">
    <location>
        <begin position="47"/>
        <end position="67"/>
    </location>
</feature>
<evidence type="ECO:0000313" key="2">
    <source>
        <dbReference type="EMBL" id="QYM79084.1"/>
    </source>
</evidence>
<reference evidence="2" key="1">
    <citation type="submission" date="2021-08" db="EMBL/GenBank/DDBJ databases">
        <title>Genome of a novel bacterium of the phylum Verrucomicrobia, Oleiharenicola sp. KSB-15.</title>
        <authorList>
            <person name="Chung J.-H."/>
            <person name="Ahn J.-H."/>
            <person name="Yoon Y."/>
            <person name="Kim D.-Y."/>
            <person name="An S.-H."/>
            <person name="Park I."/>
            <person name="Yeon J."/>
        </authorList>
    </citation>
    <scope>NUCLEOTIDE SEQUENCE</scope>
    <source>
        <strain evidence="2">KSB-15</strain>
    </source>
</reference>
<dbReference type="AlphaFoldDB" id="A0A8F9TWH4"/>
<proteinExistence type="predicted"/>
<evidence type="ECO:0000313" key="3">
    <source>
        <dbReference type="Proteomes" id="UP000825051"/>
    </source>
</evidence>
<keyword evidence="3" id="KW-1185">Reference proteome</keyword>
<accession>A0A8F9TWH4</accession>
<keyword evidence="1" id="KW-0812">Transmembrane</keyword>
<name>A0A8F9TWH4_9BACT</name>
<gene>
    <name evidence="2" type="ORF">K0B96_00265</name>
</gene>
<keyword evidence="1" id="KW-0472">Membrane</keyword>